<dbReference type="OrthoDB" id="9970435at2759"/>
<dbReference type="Proteomes" id="UP001141806">
    <property type="component" value="Unassembled WGS sequence"/>
</dbReference>
<reference evidence="2" key="1">
    <citation type="journal article" date="2023" name="Plant J.">
        <title>The genome of the king protea, Protea cynaroides.</title>
        <authorList>
            <person name="Chang J."/>
            <person name="Duong T.A."/>
            <person name="Schoeman C."/>
            <person name="Ma X."/>
            <person name="Roodt D."/>
            <person name="Barker N."/>
            <person name="Li Z."/>
            <person name="Van de Peer Y."/>
            <person name="Mizrachi E."/>
        </authorList>
    </citation>
    <scope>NUCLEOTIDE SEQUENCE</scope>
    <source>
        <tissue evidence="2">Young leaves</tissue>
    </source>
</reference>
<sequence>MDVLEEVELSNRGESDESVDTDVNEPKPTSSIVPEERPSGIQASRPARLQILNNVKLNNPFETPRSTIKGILKVSNRVRFFEALKASLESSPTLPESHKGSTQP</sequence>
<accession>A0A9Q0KLS9</accession>
<evidence type="ECO:0000313" key="2">
    <source>
        <dbReference type="EMBL" id="KAJ4972800.1"/>
    </source>
</evidence>
<evidence type="ECO:0000256" key="1">
    <source>
        <dbReference type="SAM" id="MobiDB-lite"/>
    </source>
</evidence>
<dbReference type="AlphaFoldDB" id="A0A9Q0KLS9"/>
<comment type="caution">
    <text evidence="2">The sequence shown here is derived from an EMBL/GenBank/DDBJ whole genome shotgun (WGS) entry which is preliminary data.</text>
</comment>
<organism evidence="2 3">
    <name type="scientific">Protea cynaroides</name>
    <dbReference type="NCBI Taxonomy" id="273540"/>
    <lineage>
        <taxon>Eukaryota</taxon>
        <taxon>Viridiplantae</taxon>
        <taxon>Streptophyta</taxon>
        <taxon>Embryophyta</taxon>
        <taxon>Tracheophyta</taxon>
        <taxon>Spermatophyta</taxon>
        <taxon>Magnoliopsida</taxon>
        <taxon>Proteales</taxon>
        <taxon>Proteaceae</taxon>
        <taxon>Protea</taxon>
    </lineage>
</organism>
<evidence type="ECO:0000313" key="3">
    <source>
        <dbReference type="Proteomes" id="UP001141806"/>
    </source>
</evidence>
<keyword evidence="3" id="KW-1185">Reference proteome</keyword>
<name>A0A9Q0KLS9_9MAGN</name>
<proteinExistence type="predicted"/>
<gene>
    <name evidence="2" type="ORF">NE237_005974</name>
</gene>
<dbReference type="EMBL" id="JAMYWD010000004">
    <property type="protein sequence ID" value="KAJ4972800.1"/>
    <property type="molecule type" value="Genomic_DNA"/>
</dbReference>
<protein>
    <submittedName>
        <fullName evidence="2">Uncharacterized protein</fullName>
    </submittedName>
</protein>
<feature type="region of interest" description="Disordered" evidence="1">
    <location>
        <begin position="1"/>
        <end position="42"/>
    </location>
</feature>